<reference evidence="2" key="1">
    <citation type="journal article" date="2014" name="Front. Microbiol.">
        <title>High frequency of phylogenetically diverse reductive dehalogenase-homologous genes in deep subseafloor sedimentary metagenomes.</title>
        <authorList>
            <person name="Kawai M."/>
            <person name="Futagami T."/>
            <person name="Toyoda A."/>
            <person name="Takaki Y."/>
            <person name="Nishi S."/>
            <person name="Hori S."/>
            <person name="Arai W."/>
            <person name="Tsubouchi T."/>
            <person name="Morono Y."/>
            <person name="Uchiyama I."/>
            <person name="Ito T."/>
            <person name="Fujiyama A."/>
            <person name="Inagaki F."/>
            <person name="Takami H."/>
        </authorList>
    </citation>
    <scope>NUCLEOTIDE SEQUENCE</scope>
    <source>
        <strain evidence="2">Expedition CK06-06</strain>
    </source>
</reference>
<dbReference type="Pfam" id="PF13545">
    <property type="entry name" value="HTH_Crp_2"/>
    <property type="match status" value="1"/>
</dbReference>
<accession>X1UPL0</accession>
<dbReference type="InterPro" id="IPR036388">
    <property type="entry name" value="WH-like_DNA-bd_sf"/>
</dbReference>
<dbReference type="SUPFAM" id="SSF46785">
    <property type="entry name" value="Winged helix' DNA-binding domain"/>
    <property type="match status" value="1"/>
</dbReference>
<dbReference type="InterPro" id="IPR036390">
    <property type="entry name" value="WH_DNA-bd_sf"/>
</dbReference>
<evidence type="ECO:0000259" key="1">
    <source>
        <dbReference type="PROSITE" id="PS51063"/>
    </source>
</evidence>
<feature type="non-terminal residue" evidence="2">
    <location>
        <position position="1"/>
    </location>
</feature>
<name>X1UPL0_9ZZZZ</name>
<sequence length="46" mass="5218">DLAAIVGTSRVVVNRSLKAMEDQGAIRLERRRIVVTNRENLENLIK</sequence>
<dbReference type="Gene3D" id="1.10.10.10">
    <property type="entry name" value="Winged helix-like DNA-binding domain superfamily/Winged helix DNA-binding domain"/>
    <property type="match status" value="1"/>
</dbReference>
<comment type="caution">
    <text evidence="2">The sequence shown here is derived from an EMBL/GenBank/DDBJ whole genome shotgun (WGS) entry which is preliminary data.</text>
</comment>
<dbReference type="InterPro" id="IPR012318">
    <property type="entry name" value="HTH_CRP"/>
</dbReference>
<evidence type="ECO:0000313" key="2">
    <source>
        <dbReference type="EMBL" id="GAJ05507.1"/>
    </source>
</evidence>
<feature type="domain" description="HTH crp-type" evidence="1">
    <location>
        <begin position="1"/>
        <end position="39"/>
    </location>
</feature>
<proteinExistence type="predicted"/>
<protein>
    <recommendedName>
        <fullName evidence="1">HTH crp-type domain-containing protein</fullName>
    </recommendedName>
</protein>
<gene>
    <name evidence="2" type="ORF">S12H4_48610</name>
</gene>
<organism evidence="2">
    <name type="scientific">marine sediment metagenome</name>
    <dbReference type="NCBI Taxonomy" id="412755"/>
    <lineage>
        <taxon>unclassified sequences</taxon>
        <taxon>metagenomes</taxon>
        <taxon>ecological metagenomes</taxon>
    </lineage>
</organism>
<dbReference type="AlphaFoldDB" id="X1UPL0"/>
<dbReference type="GO" id="GO:0006355">
    <property type="term" value="P:regulation of DNA-templated transcription"/>
    <property type="evidence" value="ECO:0007669"/>
    <property type="project" value="InterPro"/>
</dbReference>
<dbReference type="GO" id="GO:0003677">
    <property type="term" value="F:DNA binding"/>
    <property type="evidence" value="ECO:0007669"/>
    <property type="project" value="InterPro"/>
</dbReference>
<dbReference type="EMBL" id="BARW01030401">
    <property type="protein sequence ID" value="GAJ05507.1"/>
    <property type="molecule type" value="Genomic_DNA"/>
</dbReference>
<dbReference type="PROSITE" id="PS51063">
    <property type="entry name" value="HTH_CRP_2"/>
    <property type="match status" value="1"/>
</dbReference>